<evidence type="ECO:0000256" key="2">
    <source>
        <dbReference type="SAM" id="Phobius"/>
    </source>
</evidence>
<proteinExistence type="predicted"/>
<dbReference type="Pfam" id="PF08378">
    <property type="entry name" value="NERD"/>
    <property type="match status" value="1"/>
</dbReference>
<feature type="domain" description="NERD" evidence="3">
    <location>
        <begin position="19"/>
        <end position="138"/>
    </location>
</feature>
<feature type="compositionally biased region" description="Low complexity" evidence="1">
    <location>
        <begin position="285"/>
        <end position="294"/>
    </location>
</feature>
<gene>
    <name evidence="4" type="ORF">H4W30_007493</name>
</gene>
<feature type="transmembrane region" description="Helical" evidence="2">
    <location>
        <begin position="312"/>
        <end position="332"/>
    </location>
</feature>
<feature type="compositionally biased region" description="Pro residues" evidence="1">
    <location>
        <begin position="216"/>
        <end position="233"/>
    </location>
</feature>
<organism evidence="4 5">
    <name type="scientific">Amycolatopsis roodepoortensis</name>
    <dbReference type="NCBI Taxonomy" id="700274"/>
    <lineage>
        <taxon>Bacteria</taxon>
        <taxon>Bacillati</taxon>
        <taxon>Actinomycetota</taxon>
        <taxon>Actinomycetes</taxon>
        <taxon>Pseudonocardiales</taxon>
        <taxon>Pseudonocardiaceae</taxon>
        <taxon>Amycolatopsis</taxon>
    </lineage>
</organism>
<protein>
    <recommendedName>
        <fullName evidence="3">NERD domain-containing protein</fullName>
    </recommendedName>
</protein>
<keyword evidence="2" id="KW-0812">Transmembrane</keyword>
<keyword evidence="2" id="KW-1133">Transmembrane helix</keyword>
<reference evidence="4 5" key="1">
    <citation type="submission" date="2020-10" db="EMBL/GenBank/DDBJ databases">
        <title>Sequencing the genomes of 1000 actinobacteria strains.</title>
        <authorList>
            <person name="Klenk H.-P."/>
        </authorList>
    </citation>
    <scope>NUCLEOTIDE SEQUENCE [LARGE SCALE GENOMIC DNA]</scope>
    <source>
        <strain evidence="4 5">DSM 46661</strain>
    </source>
</reference>
<keyword evidence="5" id="KW-1185">Reference proteome</keyword>
<name>A0ABR9LIP8_9PSEU</name>
<feature type="compositionally biased region" description="Low complexity" evidence="1">
    <location>
        <begin position="234"/>
        <end position="248"/>
    </location>
</feature>
<evidence type="ECO:0000256" key="1">
    <source>
        <dbReference type="SAM" id="MobiDB-lite"/>
    </source>
</evidence>
<evidence type="ECO:0000259" key="3">
    <source>
        <dbReference type="Pfam" id="PF08378"/>
    </source>
</evidence>
<dbReference type="EMBL" id="JADBEJ010000006">
    <property type="protein sequence ID" value="MBE1580412.1"/>
    <property type="molecule type" value="Genomic_DNA"/>
</dbReference>
<comment type="caution">
    <text evidence="4">The sequence shown here is derived from an EMBL/GenBank/DDBJ whole genome shotgun (WGS) entry which is preliminary data.</text>
</comment>
<dbReference type="InterPro" id="IPR011528">
    <property type="entry name" value="NERD"/>
</dbReference>
<feature type="region of interest" description="Disordered" evidence="1">
    <location>
        <begin position="214"/>
        <end position="303"/>
    </location>
</feature>
<evidence type="ECO:0000313" key="5">
    <source>
        <dbReference type="Proteomes" id="UP000656548"/>
    </source>
</evidence>
<evidence type="ECO:0000313" key="4">
    <source>
        <dbReference type="EMBL" id="MBE1580412.1"/>
    </source>
</evidence>
<dbReference type="Proteomes" id="UP000656548">
    <property type="component" value="Unassembled WGS sequence"/>
</dbReference>
<dbReference type="RefSeq" id="WP_192746976.1">
    <property type="nucleotide sequence ID" value="NZ_JADBEJ010000006.1"/>
</dbReference>
<sequence length="339" mass="35716">MLVRIQRGTGATAHGLSGAEERVVTLLSSWTGEYHLPGLALVNVNVPEKTAVRQVDGLIFTPAGLIVLEVKGFVRPQPGTLTVPPNGPWTVDDEPAAVHTLTGLTPGDQVKAGVYAAKAALAGIGGADGTFVTGLVVLAPHDRGLQLGDTSRAGLGIHVTLATQKDLRRVMRRITSHTSSWTADAVLAACRVLALDHLAPERTELLAEGFLDQPLAPVPPPVPPPRTASPPPARTRAGSPARTASTSTNTWSRSPGLPAKPPPDFVFDPITPTTPRAPQPRPAAPRRQPAYPAARPAPVPTARPARRRRIPWGLLIVLTLIFTIGITAAILVDQMFAGR</sequence>
<keyword evidence="2" id="KW-0472">Membrane</keyword>
<accession>A0ABR9LIP8</accession>